<dbReference type="InterPro" id="IPR004841">
    <property type="entry name" value="AA-permease/SLC12A_dom"/>
</dbReference>
<feature type="transmembrane region" description="Helical" evidence="8">
    <location>
        <begin position="182"/>
        <end position="205"/>
    </location>
</feature>
<feature type="compositionally biased region" description="Polar residues" evidence="7">
    <location>
        <begin position="1"/>
        <end position="15"/>
    </location>
</feature>
<protein>
    <submittedName>
        <fullName evidence="11">Cation-chloride co-transporter 1</fullName>
    </submittedName>
</protein>
<evidence type="ECO:0000256" key="6">
    <source>
        <dbReference type="ARBA" id="ARBA00023136"/>
    </source>
</evidence>
<feature type="domain" description="Amino acid permease/ SLC12A" evidence="9">
    <location>
        <begin position="121"/>
        <end position="552"/>
    </location>
</feature>
<evidence type="ECO:0000256" key="3">
    <source>
        <dbReference type="ARBA" id="ARBA00022448"/>
    </source>
</evidence>
<evidence type="ECO:0000256" key="1">
    <source>
        <dbReference type="ARBA" id="ARBA00004141"/>
    </source>
</evidence>
<feature type="transmembrane region" description="Helical" evidence="8">
    <location>
        <begin position="511"/>
        <end position="540"/>
    </location>
</feature>
<dbReference type="GO" id="GO:0015377">
    <property type="term" value="F:chloride:monoatomic cation symporter activity"/>
    <property type="evidence" value="ECO:0007669"/>
    <property type="project" value="InterPro"/>
</dbReference>
<evidence type="ECO:0000313" key="11">
    <source>
        <dbReference type="EMBL" id="CDW74189.1"/>
    </source>
</evidence>
<dbReference type="InterPro" id="IPR004842">
    <property type="entry name" value="SLC12A_fam"/>
</dbReference>
<keyword evidence="6 8" id="KW-0472">Membrane</keyword>
<feature type="transmembrane region" description="Helical" evidence="8">
    <location>
        <begin position="352"/>
        <end position="374"/>
    </location>
</feature>
<keyword evidence="3" id="KW-0813">Transport</keyword>
<keyword evidence="4 8" id="KW-0812">Transmembrane</keyword>
<keyword evidence="5 8" id="KW-1133">Transmembrane helix</keyword>
<accession>A0A077ZWE7</accession>
<evidence type="ECO:0000259" key="9">
    <source>
        <dbReference type="Pfam" id="PF00324"/>
    </source>
</evidence>
<dbReference type="PANTHER" id="PTHR11827">
    <property type="entry name" value="SOLUTE CARRIER FAMILY 12, CATION COTRANSPORTERS"/>
    <property type="match status" value="1"/>
</dbReference>
<dbReference type="AlphaFoldDB" id="A0A077ZWE7"/>
<name>A0A077ZWE7_STYLE</name>
<feature type="transmembrane region" description="Helical" evidence="8">
    <location>
        <begin position="468"/>
        <end position="490"/>
    </location>
</feature>
<feature type="transmembrane region" description="Helical" evidence="8">
    <location>
        <begin position="211"/>
        <end position="231"/>
    </location>
</feature>
<feature type="transmembrane region" description="Helical" evidence="8">
    <location>
        <begin position="147"/>
        <end position="170"/>
    </location>
</feature>
<organism evidence="11 12">
    <name type="scientific">Stylonychia lemnae</name>
    <name type="common">Ciliate</name>
    <dbReference type="NCBI Taxonomy" id="5949"/>
    <lineage>
        <taxon>Eukaryota</taxon>
        <taxon>Sar</taxon>
        <taxon>Alveolata</taxon>
        <taxon>Ciliophora</taxon>
        <taxon>Intramacronucleata</taxon>
        <taxon>Spirotrichea</taxon>
        <taxon>Stichotrichia</taxon>
        <taxon>Sporadotrichida</taxon>
        <taxon>Oxytrichidae</taxon>
        <taxon>Stylonychinae</taxon>
        <taxon>Stylonychia</taxon>
    </lineage>
</organism>
<feature type="transmembrane region" description="Helical" evidence="8">
    <location>
        <begin position="120"/>
        <end position="141"/>
    </location>
</feature>
<dbReference type="FunFam" id="1.20.1740.10:FF:000013">
    <property type="entry name" value="Solute carrier family 12 member"/>
    <property type="match status" value="1"/>
</dbReference>
<dbReference type="Pfam" id="PF03522">
    <property type="entry name" value="SLC12"/>
    <property type="match status" value="1"/>
</dbReference>
<dbReference type="Gene3D" id="1.20.1740.10">
    <property type="entry name" value="Amino acid/polyamine transporter I"/>
    <property type="match status" value="1"/>
</dbReference>
<sequence>MSEESNNPFDNQQRIAQAHQKLKDWRNNPNRNRNSEQETEPDQDRQSQDYEDIQLELADLSQSKQQNPELNNSARGRTSLRTKIIVDEQYKQFYGGEEDPRNQTIIENKKIDLGMGAFQGVYLPCVQNILSVVLFLRINLIVGEAGIFQAFAILFFSTTTTFFTVLSMNAIATNGKIRTGGVYYLISRSLGPATGGSIGILYYLASTFASAMSILGAIEAIHVVSGFSLFSFAFSMRFFSFLLLAILVVTVLFGVKMVSRLGVILIALVFVSILSMIIGLFASKARSEELQSLVPGLTGLDGQNFRDNWSSHYQANSFYTLHAIFFNACTGILQGANSSSNLRDPINAIPKATLAAHLSTLGLYIILFLLYGSVGTRSALTDLKVIISAEIAWPHRWIVYIGIILSSAGAALQQIQNAPNIINSIADDDMLPKVFNFLKGHTRKPLGFTVTLIAISICFGSIDEVAPLVTIFYLLCYGGVNIACFLLDYLGSPNWRPKWKYYHKATAFTGVVFCVASMVVISWWASLASIVGALLIYAYLDKKSQEKNWGDGVEGIRSERARNALLKIDKNKKHVKNWRPHYLALGYINEKGKITSPGIFKLLHQLRKGTGLAIYGCVIKGDYNAESYNEARKKEIEIDAFMKRNKYNVFSKVIVSQNIENGMVYLIQSSGLGGLEPNTILLAWPNQWEDDELKCNRFVNLINHAHTFGHLLTILKPQKEFDSDEKHQGTIDIWSFNFEKGMLLLFVQILIKNSHWKRCTVRLFIMTSLNENESDTMKRVAREYLDRYRLLQENIYIEVVHVSIQMIEQFTQNLNLTLEQKNKLYQKAIQEGNKEFQYGTLPSLMKLKALQEKERKAAVDNQIKKANLTQDHDQDQDEKTLNARQINQIILQKSKDASLVITNLPPVLKGQSAQEYMSFCSLMTENLKRVLLIQNSSQEVLTHYN</sequence>
<dbReference type="InterPro" id="IPR018491">
    <property type="entry name" value="SLC12_C"/>
</dbReference>
<feature type="transmembrane region" description="Helical" evidence="8">
    <location>
        <begin position="261"/>
        <end position="282"/>
    </location>
</feature>
<dbReference type="Proteomes" id="UP000039865">
    <property type="component" value="Unassembled WGS sequence"/>
</dbReference>
<dbReference type="Pfam" id="PF00324">
    <property type="entry name" value="AA_permease"/>
    <property type="match status" value="1"/>
</dbReference>
<evidence type="ECO:0000256" key="8">
    <source>
        <dbReference type="SAM" id="Phobius"/>
    </source>
</evidence>
<evidence type="ECO:0000256" key="4">
    <source>
        <dbReference type="ARBA" id="ARBA00022692"/>
    </source>
</evidence>
<dbReference type="InParanoid" id="A0A077ZWE7"/>
<evidence type="ECO:0000313" key="12">
    <source>
        <dbReference type="Proteomes" id="UP000039865"/>
    </source>
</evidence>
<comment type="subcellular location">
    <subcellularLocation>
        <location evidence="1">Membrane</location>
        <topology evidence="1">Multi-pass membrane protein</topology>
    </subcellularLocation>
</comment>
<evidence type="ECO:0000256" key="2">
    <source>
        <dbReference type="ARBA" id="ARBA00010593"/>
    </source>
</evidence>
<dbReference type="PANTHER" id="PTHR11827:SF72">
    <property type="entry name" value="GH08340P"/>
    <property type="match status" value="1"/>
</dbReference>
<gene>
    <name evidence="11" type="primary">Contig2363.g2552</name>
    <name evidence="11" type="ORF">STYLEM_3183</name>
</gene>
<proteinExistence type="inferred from homology"/>
<keyword evidence="12" id="KW-1185">Reference proteome</keyword>
<feature type="domain" description="SLC12A transporter C-terminal" evidence="10">
    <location>
        <begin position="725"/>
        <end position="944"/>
    </location>
</feature>
<evidence type="ECO:0000259" key="10">
    <source>
        <dbReference type="Pfam" id="PF03522"/>
    </source>
</evidence>
<reference evidence="11 12" key="1">
    <citation type="submission" date="2014-06" db="EMBL/GenBank/DDBJ databases">
        <authorList>
            <person name="Swart Estienne"/>
        </authorList>
    </citation>
    <scope>NUCLEOTIDE SEQUENCE [LARGE SCALE GENOMIC DNA]</scope>
    <source>
        <strain evidence="11 12">130c</strain>
    </source>
</reference>
<feature type="transmembrane region" description="Helical" evidence="8">
    <location>
        <begin position="238"/>
        <end position="255"/>
    </location>
</feature>
<dbReference type="GO" id="GO:0016020">
    <property type="term" value="C:membrane"/>
    <property type="evidence" value="ECO:0007669"/>
    <property type="project" value="UniProtKB-SubCell"/>
</dbReference>
<dbReference type="OMA" id="KNWRPHI"/>
<evidence type="ECO:0000256" key="7">
    <source>
        <dbReference type="SAM" id="MobiDB-lite"/>
    </source>
</evidence>
<dbReference type="OrthoDB" id="431260at2759"/>
<dbReference type="EMBL" id="CCKQ01003079">
    <property type="protein sequence ID" value="CDW74189.1"/>
    <property type="molecule type" value="Genomic_DNA"/>
</dbReference>
<feature type="transmembrane region" description="Helical" evidence="8">
    <location>
        <begin position="445"/>
        <end position="462"/>
    </location>
</feature>
<comment type="similarity">
    <text evidence="2">Belongs to the SLC12A transporter family.</text>
</comment>
<feature type="region of interest" description="Disordered" evidence="7">
    <location>
        <begin position="1"/>
        <end position="49"/>
    </location>
</feature>
<evidence type="ECO:0000256" key="5">
    <source>
        <dbReference type="ARBA" id="ARBA00022989"/>
    </source>
</evidence>